<keyword evidence="3" id="KW-0862">Zinc</keyword>
<dbReference type="PANTHER" id="PTHR33337">
    <property type="entry name" value="GFA DOMAIN-CONTAINING PROTEIN"/>
    <property type="match status" value="1"/>
</dbReference>
<evidence type="ECO:0000256" key="3">
    <source>
        <dbReference type="ARBA" id="ARBA00022833"/>
    </source>
</evidence>
<dbReference type="GeneID" id="41362777"/>
<dbReference type="EMBL" id="CP000113">
    <property type="protein sequence ID" value="ABF92820.1"/>
    <property type="molecule type" value="Genomic_DNA"/>
</dbReference>
<evidence type="ECO:0000259" key="5">
    <source>
        <dbReference type="PROSITE" id="PS51891"/>
    </source>
</evidence>
<dbReference type="OrthoDB" id="9805575at2"/>
<evidence type="ECO:0000256" key="2">
    <source>
        <dbReference type="ARBA" id="ARBA00022723"/>
    </source>
</evidence>
<sequence length="132" mass="14358">MTKNTGGCFCGAVRYEVSAPLTAVTYCHCSKCRKWHGHVGAYAAVDRDGFRLTAEHGLKWHTVSPTVRRGFCVECGSSVLFDEAPSAKMSICAGTLESPTGIREKAHIYLGSKGDYYDITPGLVEYDTFPGK</sequence>
<dbReference type="GO" id="GO:0016846">
    <property type="term" value="F:carbon-sulfur lyase activity"/>
    <property type="evidence" value="ECO:0007669"/>
    <property type="project" value="InterPro"/>
</dbReference>
<dbReference type="InterPro" id="IPR006913">
    <property type="entry name" value="CENP-V/GFA"/>
</dbReference>
<evidence type="ECO:0000313" key="6">
    <source>
        <dbReference type="EMBL" id="ABF92820.1"/>
    </source>
</evidence>
<feature type="domain" description="CENP-V/GFA" evidence="5">
    <location>
        <begin position="4"/>
        <end position="127"/>
    </location>
</feature>
<dbReference type="SUPFAM" id="SSF51316">
    <property type="entry name" value="Mss4-like"/>
    <property type="match status" value="1"/>
</dbReference>
<keyword evidence="7" id="KW-1185">Reference proteome</keyword>
<dbReference type="eggNOG" id="COG3791">
    <property type="taxonomic scope" value="Bacteria"/>
</dbReference>
<comment type="similarity">
    <text evidence="1">Belongs to the Gfa family.</text>
</comment>
<dbReference type="InterPro" id="IPR011057">
    <property type="entry name" value="Mss4-like_sf"/>
</dbReference>
<dbReference type="Gene3D" id="3.90.1590.10">
    <property type="entry name" value="glutathione-dependent formaldehyde- activating enzyme (gfa)"/>
    <property type="match status" value="1"/>
</dbReference>
<dbReference type="RefSeq" id="WP_011555482.1">
    <property type="nucleotide sequence ID" value="NC_008095.1"/>
</dbReference>
<evidence type="ECO:0000313" key="7">
    <source>
        <dbReference type="Proteomes" id="UP000002402"/>
    </source>
</evidence>
<dbReference type="AlphaFoldDB" id="Q1D106"/>
<dbReference type="HOGENOM" id="CLU_055491_4_1_7"/>
<dbReference type="EnsemblBacteria" id="ABF92820">
    <property type="protein sequence ID" value="ABF92820"/>
    <property type="gene ID" value="MXAN_5524"/>
</dbReference>
<dbReference type="STRING" id="246197.MXAN_5524"/>
<dbReference type="KEGG" id="mxa:MXAN_5524"/>
<keyword evidence="2" id="KW-0479">Metal-binding</keyword>
<accession>Q1D106</accession>
<protein>
    <recommendedName>
        <fullName evidence="5">CENP-V/GFA domain-containing protein</fullName>
    </recommendedName>
</protein>
<dbReference type="PANTHER" id="PTHR33337:SF40">
    <property type="entry name" value="CENP-V_GFA DOMAIN-CONTAINING PROTEIN-RELATED"/>
    <property type="match status" value="1"/>
</dbReference>
<organism evidence="6 7">
    <name type="scientific">Myxococcus xanthus (strain DK1622)</name>
    <dbReference type="NCBI Taxonomy" id="246197"/>
    <lineage>
        <taxon>Bacteria</taxon>
        <taxon>Pseudomonadati</taxon>
        <taxon>Myxococcota</taxon>
        <taxon>Myxococcia</taxon>
        <taxon>Myxococcales</taxon>
        <taxon>Cystobacterineae</taxon>
        <taxon>Myxococcaceae</taxon>
        <taxon>Myxococcus</taxon>
    </lineage>
</organism>
<proteinExistence type="inferred from homology"/>
<name>Q1D106_MYXXD</name>
<dbReference type="Pfam" id="PF04828">
    <property type="entry name" value="GFA"/>
    <property type="match status" value="1"/>
</dbReference>
<reference evidence="6 7" key="1">
    <citation type="journal article" date="2006" name="Proc. Natl. Acad. Sci. U.S.A.">
        <title>Evolution of sensory complexity recorded in a myxobacterial genome.</title>
        <authorList>
            <person name="Goldman B.S."/>
            <person name="Nierman W.C."/>
            <person name="Kaiser D."/>
            <person name="Slater S.C."/>
            <person name="Durkin A.S."/>
            <person name="Eisen J.A."/>
            <person name="Ronning C.M."/>
            <person name="Barbazuk W.B."/>
            <person name="Blanchard M."/>
            <person name="Field C."/>
            <person name="Halling C."/>
            <person name="Hinkle G."/>
            <person name="Iartchuk O."/>
            <person name="Kim H.S."/>
            <person name="Mackenzie C."/>
            <person name="Madupu R."/>
            <person name="Miller N."/>
            <person name="Shvartsbeyn A."/>
            <person name="Sullivan S.A."/>
            <person name="Vaudin M."/>
            <person name="Wiegand R."/>
            <person name="Kaplan H.B."/>
        </authorList>
    </citation>
    <scope>NUCLEOTIDE SEQUENCE [LARGE SCALE GENOMIC DNA]</scope>
    <source>
        <strain evidence="7">DK1622</strain>
    </source>
</reference>
<evidence type="ECO:0000256" key="4">
    <source>
        <dbReference type="ARBA" id="ARBA00023239"/>
    </source>
</evidence>
<dbReference type="GO" id="GO:0046872">
    <property type="term" value="F:metal ion binding"/>
    <property type="evidence" value="ECO:0007669"/>
    <property type="project" value="UniProtKB-KW"/>
</dbReference>
<dbReference type="Proteomes" id="UP000002402">
    <property type="component" value="Chromosome"/>
</dbReference>
<evidence type="ECO:0000256" key="1">
    <source>
        <dbReference type="ARBA" id="ARBA00005495"/>
    </source>
</evidence>
<keyword evidence="4" id="KW-0456">Lyase</keyword>
<dbReference type="PROSITE" id="PS51891">
    <property type="entry name" value="CENP_V_GFA"/>
    <property type="match status" value="1"/>
</dbReference>
<gene>
    <name evidence="6" type="ordered locus">MXAN_5524</name>
</gene>